<dbReference type="SMART" id="SM00631">
    <property type="entry name" value="Zn_pept"/>
    <property type="match status" value="1"/>
</dbReference>
<dbReference type="InterPro" id="IPR057246">
    <property type="entry name" value="CARBOXYPEPT_ZN_1"/>
</dbReference>
<reference evidence="17" key="2">
    <citation type="submission" date="2020-09" db="EMBL/GenBank/DDBJ databases">
        <authorList>
            <person name="Sun Q."/>
            <person name="Zhou Y."/>
        </authorList>
    </citation>
    <scope>NUCLEOTIDE SEQUENCE</scope>
    <source>
        <strain evidence="17">CGMCC 4.7201</strain>
    </source>
</reference>
<comment type="catalytic activity">
    <reaction evidence="10">
        <text>Releases a C-terminal residue, which may be hydrophobic or positively charged.</text>
        <dbReference type="EC" id="3.4.17.18"/>
    </reaction>
</comment>
<evidence type="ECO:0000256" key="7">
    <source>
        <dbReference type="ARBA" id="ARBA00022801"/>
    </source>
</evidence>
<evidence type="ECO:0000256" key="1">
    <source>
        <dbReference type="ARBA" id="ARBA00001947"/>
    </source>
</evidence>
<keyword evidence="7" id="KW-0378">Hydrolase</keyword>
<dbReference type="InterPro" id="IPR000834">
    <property type="entry name" value="Peptidase_M14"/>
</dbReference>
<evidence type="ECO:0000256" key="12">
    <source>
        <dbReference type="ARBA" id="ARBA00066554"/>
    </source>
</evidence>
<evidence type="ECO:0000256" key="3">
    <source>
        <dbReference type="ARBA" id="ARBA00022645"/>
    </source>
</evidence>
<dbReference type="PANTHER" id="PTHR11705">
    <property type="entry name" value="PROTEASE FAMILY M14 CARBOXYPEPTIDASE A,B"/>
    <property type="match status" value="1"/>
</dbReference>
<keyword evidence="4" id="KW-0645">Protease</keyword>
<sequence length="973" mass="104767">MTLVVGAGAAVQTAQAQPRAAADGDSLSVWTAQVTKNQVPLLLRAGADGHELGSLPAKGSSRVELFLTKRQAHQLDAQGVELKERKISAAATRRVAAAGDGVFRPYSGKNGLKQEIVTTGQAHPGLTKVVSIGRTINKQDILAIKVSKDAKKVKDGKKPAVLYVSNQHAREWITPEMTRRLLHYYLDNYGKDSKVTKILDTTELWFVISANPDGYDYTHKAPANRLWRKNLHDNNGDGKITSGDGVDLNRNFAYKWGYDNEGSSPDPADETYRGTSAGSEPETKALDAFEKRIGFEYGINYHSAAELLLYGVGWQVQTPTPDDVALKSLAGTPEKPAIPGYHSQLSSELYTTNGEADGHAGNVNGMAMFTPEMSTCTTVSRIDPNDEWKPEDCQSGFNFPDSEKLIEQEFEKNISFALAVAKSASHPDRPSSPVGIDAPDFTPDAFTSSYARGGDQPVAVTVRKSVRDKRLNYRVDGGPLHTVKLKAWKGGERYGGTDHLFFDQYRAKVSKAGVGDKVKVWFTGRTAEGKKTSSAPFSYIVEATPKADTLVIAEEGGDAAAKYVRTYVRALRDNGRKPAVWDVATQGSPSALGVLSHFKTAVWYNGAARPGGATLLAVRDFLNEGGKLVQAGEQAGGSSVVGPALTDDFSQYYLGADTRISLKGAKEFKGLGGLKDRDVKLGDAVGNPLDAAGAYTVTSDSLPPSQFPQFASKAAGDYPGARTPFQPYEGDWFAAAEHRDDSWMRLARTVDLTGVKAEDKPQLRFWLSFDTEQDYDNAVLEAHTPGADDWTTLPEAGGATGTAVPAECDAGFYIADHPFLKHYLTLTGTGCEAQGTTGKWNRFTGTSDGWQEVTFDLSAYAGKKVDLDLSYITDPGTGGHGVFADNTRLVIGGADKDIEGFETSLGPWTVPGAPDGSQPNAVDWVRSRELFHSSAAVTTGDSVLFGFGLEHVSTRTERARLLGGALKYLAKKG</sequence>
<comment type="caution">
    <text evidence="17">The sequence shown here is derived from an EMBL/GenBank/DDBJ whole genome shotgun (WGS) entry which is preliminary data.</text>
</comment>
<comment type="similarity">
    <text evidence="2 14">Belongs to the peptidase M14 family.</text>
</comment>
<feature type="active site" description="Proton donor/acceptor" evidence="14">
    <location>
        <position position="372"/>
    </location>
</feature>
<dbReference type="PROSITE" id="PS52035">
    <property type="entry name" value="PEPTIDASE_M14"/>
    <property type="match status" value="1"/>
</dbReference>
<keyword evidence="5" id="KW-0479">Metal-binding</keyword>
<dbReference type="PRINTS" id="PR00765">
    <property type="entry name" value="CRBOXYPTASEA"/>
</dbReference>
<evidence type="ECO:0000256" key="9">
    <source>
        <dbReference type="ARBA" id="ARBA00023049"/>
    </source>
</evidence>
<evidence type="ECO:0000256" key="13">
    <source>
        <dbReference type="ARBA" id="ARBA00074273"/>
    </source>
</evidence>
<protein>
    <recommendedName>
        <fullName evidence="13">Zinc carboxypeptidase</fullName>
        <ecNumber evidence="12">3.4.17.18</ecNumber>
    </recommendedName>
</protein>
<keyword evidence="6" id="KW-0732">Signal</keyword>
<name>A0A918DRR6_9ACTN</name>
<evidence type="ECO:0000256" key="10">
    <source>
        <dbReference type="ARBA" id="ARBA00050859"/>
    </source>
</evidence>
<dbReference type="CDD" id="cd03859">
    <property type="entry name" value="M14_CPT"/>
    <property type="match status" value="1"/>
</dbReference>
<dbReference type="PANTHER" id="PTHR11705:SF143">
    <property type="entry name" value="SLL0236 PROTEIN"/>
    <property type="match status" value="1"/>
</dbReference>
<feature type="domain" description="Peptidase M14" evidence="16">
    <location>
        <begin position="104"/>
        <end position="424"/>
    </location>
</feature>
<dbReference type="Pfam" id="PF20773">
    <property type="entry name" value="InhA-like_MAM"/>
    <property type="match status" value="1"/>
</dbReference>
<keyword evidence="9" id="KW-0482">Metalloprotease</keyword>
<evidence type="ECO:0000313" key="17">
    <source>
        <dbReference type="EMBL" id="GGO81447.1"/>
    </source>
</evidence>
<evidence type="ECO:0000256" key="11">
    <source>
        <dbReference type="ARBA" id="ARBA00055464"/>
    </source>
</evidence>
<keyword evidence="18" id="KW-1185">Reference proteome</keyword>
<organism evidence="17 18">
    <name type="scientific">Wenjunlia tyrosinilytica</name>
    <dbReference type="NCBI Taxonomy" id="1544741"/>
    <lineage>
        <taxon>Bacteria</taxon>
        <taxon>Bacillati</taxon>
        <taxon>Actinomycetota</taxon>
        <taxon>Actinomycetes</taxon>
        <taxon>Kitasatosporales</taxon>
        <taxon>Streptomycetaceae</taxon>
        <taxon>Wenjunlia</taxon>
    </lineage>
</organism>
<evidence type="ECO:0000256" key="5">
    <source>
        <dbReference type="ARBA" id="ARBA00022723"/>
    </source>
</evidence>
<dbReference type="GO" id="GO:0006508">
    <property type="term" value="P:proteolysis"/>
    <property type="evidence" value="ECO:0007669"/>
    <property type="project" value="UniProtKB-KW"/>
</dbReference>
<dbReference type="Proteomes" id="UP000641932">
    <property type="component" value="Unassembled WGS sequence"/>
</dbReference>
<dbReference type="InterPro" id="IPR033810">
    <property type="entry name" value="Carboxypeptidase_T"/>
</dbReference>
<dbReference type="GO" id="GO:0008270">
    <property type="term" value="F:zinc ion binding"/>
    <property type="evidence" value="ECO:0007669"/>
    <property type="project" value="InterPro"/>
</dbReference>
<dbReference type="EC" id="3.4.17.18" evidence="12"/>
<evidence type="ECO:0000256" key="15">
    <source>
        <dbReference type="SAM" id="MobiDB-lite"/>
    </source>
</evidence>
<comment type="function">
    <text evidence="11">Carboxypeptidase that possesses the specificities of both mammalian Cpase A and B. Thus shows broad substrate specificity, being able to cleave Cbz-Gly-Leu, Cbz-Gly-Val, Cbz-Gly-Phe, Cbz-Gly-Lys and Bz-Gly-Arg in vitro.</text>
</comment>
<feature type="region of interest" description="Disordered" evidence="15">
    <location>
        <begin position="259"/>
        <end position="283"/>
    </location>
</feature>
<dbReference type="EMBL" id="BMMS01000002">
    <property type="protein sequence ID" value="GGO81447.1"/>
    <property type="molecule type" value="Genomic_DNA"/>
</dbReference>
<dbReference type="FunFam" id="3.40.630.10:FF:000084">
    <property type="entry name" value="Carboxypeptidase B2"/>
    <property type="match status" value="1"/>
</dbReference>
<gene>
    <name evidence="17" type="ORF">GCM10012280_05700</name>
</gene>
<dbReference type="GO" id="GO:0005615">
    <property type="term" value="C:extracellular space"/>
    <property type="evidence" value="ECO:0007669"/>
    <property type="project" value="TreeGrafter"/>
</dbReference>
<dbReference type="Pfam" id="PF00246">
    <property type="entry name" value="Peptidase_M14"/>
    <property type="match status" value="1"/>
</dbReference>
<keyword evidence="8" id="KW-0862">Zinc</keyword>
<keyword evidence="3 17" id="KW-0121">Carboxypeptidase</keyword>
<evidence type="ECO:0000313" key="18">
    <source>
        <dbReference type="Proteomes" id="UP000641932"/>
    </source>
</evidence>
<evidence type="ECO:0000256" key="4">
    <source>
        <dbReference type="ARBA" id="ARBA00022670"/>
    </source>
</evidence>
<dbReference type="Gene3D" id="3.40.630.10">
    <property type="entry name" value="Zn peptidases"/>
    <property type="match status" value="1"/>
</dbReference>
<proteinExistence type="inferred from homology"/>
<evidence type="ECO:0000256" key="14">
    <source>
        <dbReference type="PROSITE-ProRule" id="PRU01379"/>
    </source>
</evidence>
<evidence type="ECO:0000256" key="8">
    <source>
        <dbReference type="ARBA" id="ARBA00022833"/>
    </source>
</evidence>
<evidence type="ECO:0000256" key="2">
    <source>
        <dbReference type="ARBA" id="ARBA00005988"/>
    </source>
</evidence>
<dbReference type="SUPFAM" id="SSF53187">
    <property type="entry name" value="Zn-dependent exopeptidases"/>
    <property type="match status" value="1"/>
</dbReference>
<comment type="cofactor">
    <cofactor evidence="1">
        <name>Zn(2+)</name>
        <dbReference type="ChEBI" id="CHEBI:29105"/>
    </cofactor>
</comment>
<dbReference type="PROSITE" id="PS00132">
    <property type="entry name" value="CARBOXYPEPT_ZN_1"/>
    <property type="match status" value="1"/>
</dbReference>
<evidence type="ECO:0000256" key="6">
    <source>
        <dbReference type="ARBA" id="ARBA00022729"/>
    </source>
</evidence>
<accession>A0A918DRR6</accession>
<evidence type="ECO:0000259" key="16">
    <source>
        <dbReference type="PROSITE" id="PS52035"/>
    </source>
</evidence>
<dbReference type="GO" id="GO:0004181">
    <property type="term" value="F:metallocarboxypeptidase activity"/>
    <property type="evidence" value="ECO:0007669"/>
    <property type="project" value="InterPro"/>
</dbReference>
<dbReference type="AlphaFoldDB" id="A0A918DRR6"/>
<reference evidence="17" key="1">
    <citation type="journal article" date="2014" name="Int. J. Syst. Evol. Microbiol.">
        <title>Complete genome sequence of Corynebacterium casei LMG S-19264T (=DSM 44701T), isolated from a smear-ripened cheese.</title>
        <authorList>
            <consortium name="US DOE Joint Genome Institute (JGI-PGF)"/>
            <person name="Walter F."/>
            <person name="Albersmeier A."/>
            <person name="Kalinowski J."/>
            <person name="Ruckert C."/>
        </authorList>
    </citation>
    <scope>NUCLEOTIDE SEQUENCE</scope>
    <source>
        <strain evidence="17">CGMCC 4.7201</strain>
    </source>
</reference>